<comment type="caution">
    <text evidence="7">The sequence shown here is derived from an EMBL/GenBank/DDBJ whole genome shotgun (WGS) entry which is preliminary data.</text>
</comment>
<dbReference type="Pfam" id="PF00172">
    <property type="entry name" value="Zn_clus"/>
    <property type="match status" value="1"/>
</dbReference>
<dbReference type="Proteomes" id="UP001285441">
    <property type="component" value="Unassembled WGS sequence"/>
</dbReference>
<reference evidence="7" key="1">
    <citation type="journal article" date="2023" name="Mol. Phylogenet. Evol.">
        <title>Genome-scale phylogeny and comparative genomics of the fungal order Sordariales.</title>
        <authorList>
            <person name="Hensen N."/>
            <person name="Bonometti L."/>
            <person name="Westerberg I."/>
            <person name="Brannstrom I.O."/>
            <person name="Guillou S."/>
            <person name="Cros-Aarteil S."/>
            <person name="Calhoun S."/>
            <person name="Haridas S."/>
            <person name="Kuo A."/>
            <person name="Mondo S."/>
            <person name="Pangilinan J."/>
            <person name="Riley R."/>
            <person name="LaButti K."/>
            <person name="Andreopoulos B."/>
            <person name="Lipzen A."/>
            <person name="Chen C."/>
            <person name="Yan M."/>
            <person name="Daum C."/>
            <person name="Ng V."/>
            <person name="Clum A."/>
            <person name="Steindorff A."/>
            <person name="Ohm R.A."/>
            <person name="Martin F."/>
            <person name="Silar P."/>
            <person name="Natvig D.O."/>
            <person name="Lalanne C."/>
            <person name="Gautier V."/>
            <person name="Ament-Velasquez S.L."/>
            <person name="Kruys A."/>
            <person name="Hutchinson M.I."/>
            <person name="Powell A.J."/>
            <person name="Barry K."/>
            <person name="Miller A.N."/>
            <person name="Grigoriev I.V."/>
            <person name="Debuchy R."/>
            <person name="Gladieux P."/>
            <person name="Hiltunen Thoren M."/>
            <person name="Johannesson H."/>
        </authorList>
    </citation>
    <scope>NUCLEOTIDE SEQUENCE</scope>
    <source>
        <strain evidence="7">CBS 232.78</strain>
    </source>
</reference>
<dbReference type="GO" id="GO:0006351">
    <property type="term" value="P:DNA-templated transcription"/>
    <property type="evidence" value="ECO:0007669"/>
    <property type="project" value="InterPro"/>
</dbReference>
<dbReference type="EMBL" id="JAULSW010000004">
    <property type="protein sequence ID" value="KAK3385460.1"/>
    <property type="molecule type" value="Genomic_DNA"/>
</dbReference>
<organism evidence="7 8">
    <name type="scientific">Podospora didyma</name>
    <dbReference type="NCBI Taxonomy" id="330526"/>
    <lineage>
        <taxon>Eukaryota</taxon>
        <taxon>Fungi</taxon>
        <taxon>Dikarya</taxon>
        <taxon>Ascomycota</taxon>
        <taxon>Pezizomycotina</taxon>
        <taxon>Sordariomycetes</taxon>
        <taxon>Sordariomycetidae</taxon>
        <taxon>Sordariales</taxon>
        <taxon>Podosporaceae</taxon>
        <taxon>Podospora</taxon>
    </lineage>
</organism>
<evidence type="ECO:0000259" key="6">
    <source>
        <dbReference type="PROSITE" id="PS50048"/>
    </source>
</evidence>
<dbReference type="InterPro" id="IPR001138">
    <property type="entry name" value="Zn2Cys6_DnaBD"/>
</dbReference>
<dbReference type="SMART" id="SM00906">
    <property type="entry name" value="Fungal_trans"/>
    <property type="match status" value="1"/>
</dbReference>
<dbReference type="SMART" id="SM00066">
    <property type="entry name" value="GAL4"/>
    <property type="match status" value="1"/>
</dbReference>
<dbReference type="SUPFAM" id="SSF101447">
    <property type="entry name" value="Formin homology 2 domain (FH2 domain)"/>
    <property type="match status" value="1"/>
</dbReference>
<evidence type="ECO:0000256" key="4">
    <source>
        <dbReference type="ARBA" id="ARBA00023242"/>
    </source>
</evidence>
<feature type="region of interest" description="Disordered" evidence="5">
    <location>
        <begin position="174"/>
        <end position="257"/>
    </location>
</feature>
<dbReference type="GO" id="GO:0005634">
    <property type="term" value="C:nucleus"/>
    <property type="evidence" value="ECO:0007669"/>
    <property type="project" value="TreeGrafter"/>
</dbReference>
<dbReference type="InterPro" id="IPR007219">
    <property type="entry name" value="XnlR_reg_dom"/>
</dbReference>
<dbReference type="InterPro" id="IPR036864">
    <property type="entry name" value="Zn2-C6_fun-type_DNA-bd_sf"/>
</dbReference>
<reference evidence="7" key="2">
    <citation type="submission" date="2023-06" db="EMBL/GenBank/DDBJ databases">
        <authorList>
            <consortium name="Lawrence Berkeley National Laboratory"/>
            <person name="Haridas S."/>
            <person name="Hensen N."/>
            <person name="Bonometti L."/>
            <person name="Westerberg I."/>
            <person name="Brannstrom I.O."/>
            <person name="Guillou S."/>
            <person name="Cros-Aarteil S."/>
            <person name="Calhoun S."/>
            <person name="Kuo A."/>
            <person name="Mondo S."/>
            <person name="Pangilinan J."/>
            <person name="Riley R."/>
            <person name="LaButti K."/>
            <person name="Andreopoulos B."/>
            <person name="Lipzen A."/>
            <person name="Chen C."/>
            <person name="Yanf M."/>
            <person name="Daum C."/>
            <person name="Ng V."/>
            <person name="Clum A."/>
            <person name="Steindorff A."/>
            <person name="Ohm R."/>
            <person name="Martin F."/>
            <person name="Silar P."/>
            <person name="Natvig D."/>
            <person name="Lalanne C."/>
            <person name="Gautier V."/>
            <person name="Ament-velasquez S.L."/>
            <person name="Kruys A."/>
            <person name="Hutchinson M.I."/>
            <person name="Powell A.J."/>
            <person name="Barry K."/>
            <person name="Miller A.N."/>
            <person name="Grigoriev I.V."/>
            <person name="Debuchy R."/>
            <person name="Gladieux P."/>
            <person name="Thoren M.H."/>
            <person name="Johannesson H."/>
        </authorList>
    </citation>
    <scope>NUCLEOTIDE SEQUENCE</scope>
    <source>
        <strain evidence="7">CBS 232.78</strain>
    </source>
</reference>
<keyword evidence="1" id="KW-0479">Metal-binding</keyword>
<dbReference type="PANTHER" id="PTHR47424">
    <property type="entry name" value="REGULATORY PROTEIN GAL4"/>
    <property type="match status" value="1"/>
</dbReference>
<dbReference type="Pfam" id="PF04082">
    <property type="entry name" value="Fungal_trans"/>
    <property type="match status" value="1"/>
</dbReference>
<protein>
    <submittedName>
        <fullName evidence="7">Fungal-specific transcription factor domain-containing protein</fullName>
    </submittedName>
</protein>
<feature type="domain" description="Zn(2)-C6 fungal-type" evidence="6">
    <location>
        <begin position="55"/>
        <end position="88"/>
    </location>
</feature>
<feature type="compositionally biased region" description="Low complexity" evidence="5">
    <location>
        <begin position="177"/>
        <end position="196"/>
    </location>
</feature>
<dbReference type="GO" id="GO:0000981">
    <property type="term" value="F:DNA-binding transcription factor activity, RNA polymerase II-specific"/>
    <property type="evidence" value="ECO:0007669"/>
    <property type="project" value="InterPro"/>
</dbReference>
<feature type="region of interest" description="Disordered" evidence="5">
    <location>
        <begin position="120"/>
        <end position="142"/>
    </location>
</feature>
<dbReference type="Gene3D" id="4.10.240.10">
    <property type="entry name" value="Zn(2)-C6 fungal-type DNA-binding domain"/>
    <property type="match status" value="1"/>
</dbReference>
<dbReference type="GO" id="GO:0000435">
    <property type="term" value="P:positive regulation of transcription from RNA polymerase II promoter by galactose"/>
    <property type="evidence" value="ECO:0007669"/>
    <property type="project" value="TreeGrafter"/>
</dbReference>
<dbReference type="CDD" id="cd12148">
    <property type="entry name" value="fungal_TF_MHR"/>
    <property type="match status" value="1"/>
</dbReference>
<evidence type="ECO:0000256" key="5">
    <source>
        <dbReference type="SAM" id="MobiDB-lite"/>
    </source>
</evidence>
<accession>A0AAE0NPW8</accession>
<proteinExistence type="predicted"/>
<dbReference type="AlphaFoldDB" id="A0AAE0NPW8"/>
<gene>
    <name evidence="7" type="ORF">B0H63DRAFT_183192</name>
</gene>
<feature type="compositionally biased region" description="Polar residues" evidence="5">
    <location>
        <begin position="35"/>
        <end position="46"/>
    </location>
</feature>
<dbReference type="PANTHER" id="PTHR47424:SF4">
    <property type="entry name" value="ZN(II)2CYS6 TRANSCRIPTION FACTOR (EUROFUNG)"/>
    <property type="match status" value="1"/>
</dbReference>
<feature type="compositionally biased region" description="Polar residues" evidence="5">
    <location>
        <begin position="14"/>
        <end position="25"/>
    </location>
</feature>
<keyword evidence="3" id="KW-0804">Transcription</keyword>
<keyword evidence="8" id="KW-1185">Reference proteome</keyword>
<dbReference type="InterPro" id="IPR051127">
    <property type="entry name" value="Fungal_SecMet_Regulators"/>
</dbReference>
<name>A0AAE0NPW8_9PEZI</name>
<dbReference type="SUPFAM" id="SSF57701">
    <property type="entry name" value="Zn2/Cys6 DNA-binding domain"/>
    <property type="match status" value="1"/>
</dbReference>
<dbReference type="PROSITE" id="PS50048">
    <property type="entry name" value="ZN2_CY6_FUNGAL_2"/>
    <property type="match status" value="1"/>
</dbReference>
<evidence type="ECO:0000256" key="2">
    <source>
        <dbReference type="ARBA" id="ARBA00023015"/>
    </source>
</evidence>
<keyword evidence="4" id="KW-0539">Nucleus</keyword>
<evidence type="ECO:0000256" key="1">
    <source>
        <dbReference type="ARBA" id="ARBA00022723"/>
    </source>
</evidence>
<dbReference type="CDD" id="cd00067">
    <property type="entry name" value="GAL4"/>
    <property type="match status" value="1"/>
</dbReference>
<dbReference type="GO" id="GO:0008270">
    <property type="term" value="F:zinc ion binding"/>
    <property type="evidence" value="ECO:0007669"/>
    <property type="project" value="InterPro"/>
</dbReference>
<evidence type="ECO:0000313" key="8">
    <source>
        <dbReference type="Proteomes" id="UP001285441"/>
    </source>
</evidence>
<evidence type="ECO:0000256" key="3">
    <source>
        <dbReference type="ARBA" id="ARBA00023163"/>
    </source>
</evidence>
<feature type="region of interest" description="Disordered" evidence="5">
    <location>
        <begin position="1"/>
        <end position="49"/>
    </location>
</feature>
<dbReference type="GO" id="GO:0000978">
    <property type="term" value="F:RNA polymerase II cis-regulatory region sequence-specific DNA binding"/>
    <property type="evidence" value="ECO:0007669"/>
    <property type="project" value="TreeGrafter"/>
</dbReference>
<keyword evidence="2" id="KW-0805">Transcription regulation</keyword>
<feature type="compositionally biased region" description="Pro residues" evidence="5">
    <location>
        <begin position="215"/>
        <end position="228"/>
    </location>
</feature>
<sequence length="902" mass="99279">MAALGPLRPIFPSTMASNSDRQQQQLKREQRDDNPTASSVTTNSGPQRRRKISLACEPCRKRKSQCDGAKPICSMCYRRSLPINRCIYTVENSRTASSEAYIKALHNRIRVLEQTCAEHDIKPPPFDTPAASDSELSTLDTSAGAQNETHALDAAMGDRTPPTDDSITVYGASQQFPSRQASPAPRSPSVARQSPSPRHHHHHQSATPGPSHSMQPPPPPPPPPPPTAAPVSPLQDLGMSSDRHDAPDPPGSVTAMGTVSADQDVGQDFDVNDEFYGSSSAASFMKETYRSVKPVDHNPGPSPAAFTRAETSRSHVHFAQPGKFTLPPRDLADHLLDRYWERVYWMYPFFHKPTFMQAYESLWRPSHASQEQSEPAMPGLGLGSGPGAGPNTIVFHCSLNVIFSIACQFSDLSPEDKGPAIQTFFERGKSFVGLDLIDMHNVGVVQSLLLMTMFMQSTPFPSRCWNSVGLACRVAQGLGLHAEPGRGNMSPLEREVRRRTWHGCVILDMIVSMTYGRPAMTAHLPGLPLPQTVELESWDSISEAITTLTNSDVPSKMYFYIEKIQQCRIGHDILIRIYQTSGGGEATTARWDAFLDIDDRLSRYEMAVDPIMSWKSPCSLEALDPDRRLVIVAQRVVLQESFLYFRLMLHRPILTQLCASESGGGSSITTRAHSPPDGGALYTLVAKGCSKICLETAMELIDLVHDTYQTNKTGGWWWDVLCQFPPISSTSFKHTHLTGWIDAFTAGLAIILGHSCPSLLAELDKHRLERCWMLCQEILKSIATFSVSAERSLKYLQKIHEDVMSRVLENGDDSSMRTPYGVPSAIHTGGEQLHGAGAGPSQGGHMQPPYSHMPMNTTNYYQPWLVPSGADYDIMGAGAVFNWDYSLDLMAGGFGVESFQGP</sequence>
<evidence type="ECO:0000313" key="7">
    <source>
        <dbReference type="EMBL" id="KAK3385460.1"/>
    </source>
</evidence>